<proteinExistence type="inferred from homology"/>
<dbReference type="InterPro" id="IPR000415">
    <property type="entry name" value="Nitroreductase-like"/>
</dbReference>
<dbReference type="SUPFAM" id="SSF55469">
    <property type="entry name" value="FMN-dependent nitroreductase-like"/>
    <property type="match status" value="1"/>
</dbReference>
<evidence type="ECO:0000259" key="3">
    <source>
        <dbReference type="Pfam" id="PF00881"/>
    </source>
</evidence>
<dbReference type="GO" id="GO:0016491">
    <property type="term" value="F:oxidoreductase activity"/>
    <property type="evidence" value="ECO:0007669"/>
    <property type="project" value="UniProtKB-KW"/>
</dbReference>
<sequence>MKTVNNRTSEYPVEDMFLKRYSPRALSGEPISKEELMTLFEAARWAPSNYNIQPWRFVYAMRDTSEFDTHFSLLVDFNQTWCKNASALVVAISRKKTDDSKNDNVTHSFDTGSAWMSLALQASSMGLVAHGMSGFDFAMAKEKLDVPDDHQVEMMFAIGKHGKIEDLPEAMRAGETPNGRKNLEEIIFEGKFPA</sequence>
<organism evidence="4 5">
    <name type="scientific">Candidatus Nomurabacteria bacterium RIFCSPHIGHO2_01_FULL_38_19</name>
    <dbReference type="NCBI Taxonomy" id="1801732"/>
    <lineage>
        <taxon>Bacteria</taxon>
        <taxon>Candidatus Nomuraibacteriota</taxon>
    </lineage>
</organism>
<dbReference type="Pfam" id="PF00881">
    <property type="entry name" value="Nitroreductase"/>
    <property type="match status" value="2"/>
</dbReference>
<reference evidence="4 5" key="1">
    <citation type="journal article" date="2016" name="Nat. Commun.">
        <title>Thousands of microbial genomes shed light on interconnected biogeochemical processes in an aquifer system.</title>
        <authorList>
            <person name="Anantharaman K."/>
            <person name="Brown C.T."/>
            <person name="Hug L.A."/>
            <person name="Sharon I."/>
            <person name="Castelle C.J."/>
            <person name="Probst A.J."/>
            <person name="Thomas B.C."/>
            <person name="Singh A."/>
            <person name="Wilkins M.J."/>
            <person name="Karaoz U."/>
            <person name="Brodie E.L."/>
            <person name="Williams K.H."/>
            <person name="Hubbard S.S."/>
            <person name="Banfield J.F."/>
        </authorList>
    </citation>
    <scope>NUCLEOTIDE SEQUENCE [LARGE SCALE GENOMIC DNA]</scope>
</reference>
<feature type="domain" description="Nitroreductase" evidence="3">
    <location>
        <begin position="75"/>
        <end position="160"/>
    </location>
</feature>
<dbReference type="PANTHER" id="PTHR43673:SF10">
    <property type="entry name" value="NADH DEHYDROGENASE_NAD(P)H NITROREDUCTASE XCC3605-RELATED"/>
    <property type="match status" value="1"/>
</dbReference>
<evidence type="ECO:0000313" key="4">
    <source>
        <dbReference type="EMBL" id="OGI60776.1"/>
    </source>
</evidence>
<dbReference type="CDD" id="cd02138">
    <property type="entry name" value="TdsD-like"/>
    <property type="match status" value="1"/>
</dbReference>
<dbReference type="PANTHER" id="PTHR43673">
    <property type="entry name" value="NAD(P)H NITROREDUCTASE YDGI-RELATED"/>
    <property type="match status" value="1"/>
</dbReference>
<dbReference type="Proteomes" id="UP000177869">
    <property type="component" value="Unassembled WGS sequence"/>
</dbReference>
<comment type="caution">
    <text evidence="4">The sequence shown here is derived from an EMBL/GenBank/DDBJ whole genome shotgun (WGS) entry which is preliminary data.</text>
</comment>
<comment type="similarity">
    <text evidence="1">Belongs to the nitroreductase family.</text>
</comment>
<evidence type="ECO:0000313" key="5">
    <source>
        <dbReference type="Proteomes" id="UP000177869"/>
    </source>
</evidence>
<dbReference type="InterPro" id="IPR029479">
    <property type="entry name" value="Nitroreductase"/>
</dbReference>
<protein>
    <submittedName>
        <fullName evidence="4">Nitroreductase</fullName>
    </submittedName>
</protein>
<gene>
    <name evidence="4" type="ORF">A2814_00055</name>
</gene>
<evidence type="ECO:0000256" key="1">
    <source>
        <dbReference type="ARBA" id="ARBA00007118"/>
    </source>
</evidence>
<dbReference type="EMBL" id="MFTI01000014">
    <property type="protein sequence ID" value="OGI60776.1"/>
    <property type="molecule type" value="Genomic_DNA"/>
</dbReference>
<dbReference type="Gene3D" id="3.40.109.10">
    <property type="entry name" value="NADH Oxidase"/>
    <property type="match status" value="1"/>
</dbReference>
<name>A0A1F6UTX4_9BACT</name>
<feature type="domain" description="Nitroreductase" evidence="3">
    <location>
        <begin position="19"/>
        <end position="62"/>
    </location>
</feature>
<accession>A0A1F6UTX4</accession>
<evidence type="ECO:0000256" key="2">
    <source>
        <dbReference type="ARBA" id="ARBA00023002"/>
    </source>
</evidence>
<dbReference type="STRING" id="1801732.A2814_00055"/>
<dbReference type="AlphaFoldDB" id="A0A1F6UTX4"/>
<keyword evidence="2" id="KW-0560">Oxidoreductase</keyword>